<evidence type="ECO:0000313" key="1">
    <source>
        <dbReference type="EMBL" id="KAJ9593837.1"/>
    </source>
</evidence>
<reference evidence="1" key="2">
    <citation type="submission" date="2023-05" db="EMBL/GenBank/DDBJ databases">
        <authorList>
            <person name="Fouks B."/>
        </authorList>
    </citation>
    <scope>NUCLEOTIDE SEQUENCE</scope>
    <source>
        <strain evidence="1">Stay&amp;Tobe</strain>
        <tissue evidence="1">Testes</tissue>
    </source>
</reference>
<dbReference type="EMBL" id="JASPKZ010003203">
    <property type="protein sequence ID" value="KAJ9593837.1"/>
    <property type="molecule type" value="Genomic_DNA"/>
</dbReference>
<comment type="caution">
    <text evidence="1">The sequence shown here is derived from an EMBL/GenBank/DDBJ whole genome shotgun (WGS) entry which is preliminary data.</text>
</comment>
<accession>A0AAD8A8T9</accession>
<evidence type="ECO:0000313" key="2">
    <source>
        <dbReference type="Proteomes" id="UP001233999"/>
    </source>
</evidence>
<feature type="non-terminal residue" evidence="1">
    <location>
        <position position="1"/>
    </location>
</feature>
<feature type="non-terminal residue" evidence="1">
    <location>
        <position position="56"/>
    </location>
</feature>
<keyword evidence="2" id="KW-1185">Reference proteome</keyword>
<reference evidence="1" key="1">
    <citation type="journal article" date="2023" name="IScience">
        <title>Live-bearing cockroach genome reveals convergent evolutionary mechanisms linked to viviparity in insects and beyond.</title>
        <authorList>
            <person name="Fouks B."/>
            <person name="Harrison M.C."/>
            <person name="Mikhailova A.A."/>
            <person name="Marchal E."/>
            <person name="English S."/>
            <person name="Carruthers M."/>
            <person name="Jennings E.C."/>
            <person name="Chiamaka E.L."/>
            <person name="Frigard R.A."/>
            <person name="Pippel M."/>
            <person name="Attardo G.M."/>
            <person name="Benoit J.B."/>
            <person name="Bornberg-Bauer E."/>
            <person name="Tobe S.S."/>
        </authorList>
    </citation>
    <scope>NUCLEOTIDE SEQUENCE</scope>
    <source>
        <strain evidence="1">Stay&amp;Tobe</strain>
    </source>
</reference>
<organism evidence="1 2">
    <name type="scientific">Diploptera punctata</name>
    <name type="common">Pacific beetle cockroach</name>
    <dbReference type="NCBI Taxonomy" id="6984"/>
    <lineage>
        <taxon>Eukaryota</taxon>
        <taxon>Metazoa</taxon>
        <taxon>Ecdysozoa</taxon>
        <taxon>Arthropoda</taxon>
        <taxon>Hexapoda</taxon>
        <taxon>Insecta</taxon>
        <taxon>Pterygota</taxon>
        <taxon>Neoptera</taxon>
        <taxon>Polyneoptera</taxon>
        <taxon>Dictyoptera</taxon>
        <taxon>Blattodea</taxon>
        <taxon>Blaberoidea</taxon>
        <taxon>Blaberidae</taxon>
        <taxon>Diplopterinae</taxon>
        <taxon>Diploptera</taxon>
    </lineage>
</organism>
<protein>
    <submittedName>
        <fullName evidence="1">Uncharacterized protein</fullName>
    </submittedName>
</protein>
<dbReference type="Proteomes" id="UP001233999">
    <property type="component" value="Unassembled WGS sequence"/>
</dbReference>
<proteinExistence type="predicted"/>
<dbReference type="AlphaFoldDB" id="A0AAD8A8T9"/>
<sequence>GCCQQCKMCCILKPIRMIYPEFKIWQIFRLKVLKANRLKFDLEFITYANKKKKNKY</sequence>
<name>A0AAD8A8T9_DIPPU</name>
<gene>
    <name evidence="1" type="ORF">L9F63_027520</name>
</gene>